<comment type="caution">
    <text evidence="1">The sequence shown here is derived from an EMBL/GenBank/DDBJ whole genome shotgun (WGS) entry which is preliminary data.</text>
</comment>
<keyword evidence="2" id="KW-1185">Reference proteome</keyword>
<sequence>MRQRAQSYILQFGFPVGSRAIALTTLPPSAGLCNGSCQVAIQHRRIDRPTLQLREVAPPPRFHCRGDLALSGDRQHF</sequence>
<protein>
    <submittedName>
        <fullName evidence="1">Uncharacterized protein</fullName>
    </submittedName>
</protein>
<reference evidence="1" key="1">
    <citation type="submission" date="2018-11" db="EMBL/GenBank/DDBJ databases">
        <authorList>
            <consortium name="Pathogen Informatics"/>
        </authorList>
    </citation>
    <scope>NUCLEOTIDE SEQUENCE</scope>
</reference>
<evidence type="ECO:0000313" key="2">
    <source>
        <dbReference type="Proteomes" id="UP000784294"/>
    </source>
</evidence>
<accession>A0A448WV83</accession>
<dbReference type="Proteomes" id="UP000784294">
    <property type="component" value="Unassembled WGS sequence"/>
</dbReference>
<proteinExistence type="predicted"/>
<dbReference type="EMBL" id="CAAALY010049040">
    <property type="protein sequence ID" value="VEL21004.1"/>
    <property type="molecule type" value="Genomic_DNA"/>
</dbReference>
<dbReference type="AlphaFoldDB" id="A0A448WV83"/>
<evidence type="ECO:0000313" key="1">
    <source>
        <dbReference type="EMBL" id="VEL21004.1"/>
    </source>
</evidence>
<organism evidence="1 2">
    <name type="scientific">Protopolystoma xenopodis</name>
    <dbReference type="NCBI Taxonomy" id="117903"/>
    <lineage>
        <taxon>Eukaryota</taxon>
        <taxon>Metazoa</taxon>
        <taxon>Spiralia</taxon>
        <taxon>Lophotrochozoa</taxon>
        <taxon>Platyhelminthes</taxon>
        <taxon>Monogenea</taxon>
        <taxon>Polyopisthocotylea</taxon>
        <taxon>Polystomatidea</taxon>
        <taxon>Polystomatidae</taxon>
        <taxon>Protopolystoma</taxon>
    </lineage>
</organism>
<name>A0A448WV83_9PLAT</name>
<gene>
    <name evidence="1" type="ORF">PXEA_LOCUS14444</name>
</gene>